<proteinExistence type="inferred from homology"/>
<comment type="function">
    <text evidence="12">Plays a role in the inhibition of both the innate and adaptive immune responses. Possesses two N-terminal domains that bind the Fc region of IgG and two domains that form a tripartite complex with complement factors C3b and CFH. By recruiting CFH and C3b, the secreted form acts as a potent complement inhibitor of the alternative pathway-mediated lysis.</text>
</comment>
<comment type="caution">
    <text evidence="18">The sequence shown here is derived from an EMBL/GenBank/DDBJ whole genome shotgun (WGS) entry which is preliminary data.</text>
</comment>
<feature type="domain" description="Immunoglobulin-binding protein Sbi" evidence="17">
    <location>
        <begin position="247"/>
        <end position="311"/>
    </location>
</feature>
<dbReference type="Pfam" id="PF11621">
    <property type="entry name" value="Sbi-IV"/>
    <property type="match status" value="2"/>
</dbReference>
<evidence type="ECO:0000256" key="4">
    <source>
        <dbReference type="ARBA" id="ARBA00014958"/>
    </source>
</evidence>
<evidence type="ECO:0000256" key="14">
    <source>
        <dbReference type="SAM" id="MobiDB-lite"/>
    </source>
</evidence>
<keyword evidence="8 15" id="KW-0732">Signal</keyword>
<feature type="chain" id="PRO_5046836929" description="Immunoglobulin-binding protein Sbi" evidence="15">
    <location>
        <begin position="30"/>
        <end position="477"/>
    </location>
</feature>
<feature type="domain" description="Protein A Ig-binding" evidence="16">
    <location>
        <begin position="46"/>
        <end position="92"/>
    </location>
</feature>
<comment type="subcellular location">
    <subcellularLocation>
        <location evidence="1">Cell membrane</location>
    </subcellularLocation>
    <subcellularLocation>
        <location evidence="2">Secreted</location>
    </subcellularLocation>
</comment>
<dbReference type="InterPro" id="IPR003132">
    <property type="entry name" value="Protein_A_Ig-bd"/>
</dbReference>
<evidence type="ECO:0000256" key="15">
    <source>
        <dbReference type="SAM" id="SignalP"/>
    </source>
</evidence>
<dbReference type="InterPro" id="IPR041909">
    <property type="entry name" value="Sbi_C3_db_domIV"/>
</dbReference>
<keyword evidence="10" id="KW-0843">Virulence</keyword>
<evidence type="ECO:0000256" key="7">
    <source>
        <dbReference type="ARBA" id="ARBA00022652"/>
    </source>
</evidence>
<evidence type="ECO:0000256" key="8">
    <source>
        <dbReference type="ARBA" id="ARBA00022729"/>
    </source>
</evidence>
<evidence type="ECO:0000256" key="5">
    <source>
        <dbReference type="ARBA" id="ARBA00022475"/>
    </source>
</evidence>
<keyword evidence="9" id="KW-0677">Repeat</keyword>
<evidence type="ECO:0000256" key="3">
    <source>
        <dbReference type="ARBA" id="ARBA00005827"/>
    </source>
</evidence>
<dbReference type="InterPro" id="IPR009063">
    <property type="entry name" value="Ig/albumin-bd_sf"/>
</dbReference>
<feature type="region of interest" description="Disordered" evidence="14">
    <location>
        <begin position="146"/>
        <end position="168"/>
    </location>
</feature>
<feature type="domain" description="Protein A Ig-binding" evidence="16">
    <location>
        <begin position="95"/>
        <end position="138"/>
    </location>
</feature>
<feature type="domain" description="Immunoglobulin-binding protein Sbi" evidence="17">
    <location>
        <begin position="175"/>
        <end position="237"/>
    </location>
</feature>
<keyword evidence="5" id="KW-1003">Cell membrane</keyword>
<name>A0ABX3Z2Z7_9STAP</name>
<dbReference type="Pfam" id="PF02216">
    <property type="entry name" value="B"/>
    <property type="match status" value="2"/>
</dbReference>
<comment type="subunit">
    <text evidence="13">Interacts (via sbi-I and sbi-II domains) with the Fc region of mammalian immunoglobulin G (IgG) proteins. Interacts (via sbi-III and sbi-IV domains) with host complement C3. Interacts (via sbi-III and sbi-IV domains) with host CFH. Interacts (via sbi-IV domain) with beta-2-glycoprotein 1/APOH.</text>
</comment>
<comment type="similarity">
    <text evidence="3">Belongs to the immunoglobulin-binding protein Sbi family.</text>
</comment>
<evidence type="ECO:0000256" key="1">
    <source>
        <dbReference type="ARBA" id="ARBA00004236"/>
    </source>
</evidence>
<evidence type="ECO:0000313" key="18">
    <source>
        <dbReference type="EMBL" id="OTW31270.1"/>
    </source>
</evidence>
<keyword evidence="19" id="KW-1185">Reference proteome</keyword>
<feature type="compositionally biased region" description="Polar residues" evidence="14">
    <location>
        <begin position="314"/>
        <end position="326"/>
    </location>
</feature>
<reference evidence="18 19" key="1">
    <citation type="submission" date="2017-04" db="EMBL/GenBank/DDBJ databases">
        <title>Staphylococcus agnetis, a potential pathogen in the broiler production.</title>
        <authorList>
            <person name="Poulsen L."/>
        </authorList>
    </citation>
    <scope>NUCLEOTIDE SEQUENCE [LARGE SCALE GENOMIC DNA]</scope>
    <source>
        <strain evidence="18 19">723_310714_2_2_spleen</strain>
    </source>
</reference>
<dbReference type="InterPro" id="IPR021657">
    <property type="entry name" value="IgG-binding_Sbi_dom_IV"/>
</dbReference>
<protein>
    <recommendedName>
        <fullName evidence="4">Immunoglobulin-binding protein Sbi</fullName>
    </recommendedName>
</protein>
<dbReference type="EMBL" id="NEFX01000010">
    <property type="protein sequence ID" value="OTW31270.1"/>
    <property type="molecule type" value="Genomic_DNA"/>
</dbReference>
<organism evidence="18 19">
    <name type="scientific">Staphylococcus agnetis</name>
    <dbReference type="NCBI Taxonomy" id="985762"/>
    <lineage>
        <taxon>Bacteria</taxon>
        <taxon>Bacillati</taxon>
        <taxon>Bacillota</taxon>
        <taxon>Bacilli</taxon>
        <taxon>Bacillales</taxon>
        <taxon>Staphylococcaceae</taxon>
        <taxon>Staphylococcus</taxon>
    </lineage>
</organism>
<dbReference type="RefSeq" id="WP_085622236.1">
    <property type="nucleotide sequence ID" value="NZ_NDYM01000005.1"/>
</dbReference>
<keyword evidence="7" id="KW-0390">IgG-binding protein</keyword>
<feature type="compositionally biased region" description="Polar residues" evidence="14">
    <location>
        <begin position="156"/>
        <end position="168"/>
    </location>
</feature>
<dbReference type="Gene3D" id="1.20.5.420">
    <property type="entry name" value="Immunoglobulin FC, subunit C"/>
    <property type="match status" value="2"/>
</dbReference>
<evidence type="ECO:0000256" key="13">
    <source>
        <dbReference type="ARBA" id="ARBA00046518"/>
    </source>
</evidence>
<dbReference type="Gene3D" id="1.10.10.1270">
    <property type="entry name" value="Sbi, C3 binding domain IV"/>
    <property type="match status" value="2"/>
</dbReference>
<sequence length="477" mass="54117">MKNKNISRLLMGAATITLATMVANGEAKAAESTETTPAQHTQTSDVTDAQRAFYKVLHLEGITEEQRNHYIQTLRTQPERAQEVFSESIKDNNNQERRAGQQNAFYEVLNNENLSEHQKTEALAEIQKNPDKSQDVWYQTLHTETHTNNNLESTTPEHTPNLNESTQNTGHLTREQAFARHNELTSDANTSLSELLKTDSIDNRRNAQRNVNKAPLDVKEQLQKQLDLIIAQHEANAQKAADTTHNSIQDAYARQDAQVRKINEALATLDKADTVENRRQAQREVNKAPHYMQERLQKQLDLIIQKHATSKTTVATETLSSDQNTEAPKVEAPAKTETAPKSPGYYQAFKNYISETFNNGYKYVTDTYNSYKTKYDNAKFYADKYFKYKRLIDPIVLATLGDGWKSHITPLEIKEGNGTLYNTYAKARNYVTEGINTGKVLYAFYQNPTFVKATIKTANTVSSLTSSFTNLFSSLWK</sequence>
<evidence type="ECO:0000259" key="16">
    <source>
        <dbReference type="Pfam" id="PF02216"/>
    </source>
</evidence>
<evidence type="ECO:0000256" key="10">
    <source>
        <dbReference type="ARBA" id="ARBA00023026"/>
    </source>
</evidence>
<accession>A0ABX3Z2Z7</accession>
<keyword evidence="6" id="KW-0964">Secreted</keyword>
<gene>
    <name evidence="18" type="ORF">B9M88_04885</name>
</gene>
<evidence type="ECO:0000313" key="19">
    <source>
        <dbReference type="Proteomes" id="UP000195208"/>
    </source>
</evidence>
<evidence type="ECO:0000256" key="9">
    <source>
        <dbReference type="ARBA" id="ARBA00022737"/>
    </source>
</evidence>
<evidence type="ECO:0000256" key="11">
    <source>
        <dbReference type="ARBA" id="ARBA00023136"/>
    </source>
</evidence>
<evidence type="ECO:0000256" key="6">
    <source>
        <dbReference type="ARBA" id="ARBA00022525"/>
    </source>
</evidence>
<evidence type="ECO:0000259" key="17">
    <source>
        <dbReference type="Pfam" id="PF11621"/>
    </source>
</evidence>
<feature type="signal peptide" evidence="15">
    <location>
        <begin position="1"/>
        <end position="29"/>
    </location>
</feature>
<evidence type="ECO:0000256" key="2">
    <source>
        <dbReference type="ARBA" id="ARBA00004613"/>
    </source>
</evidence>
<keyword evidence="11" id="KW-0472">Membrane</keyword>
<dbReference type="SUPFAM" id="SSF46997">
    <property type="entry name" value="Bacterial immunoglobulin/albumin-binding domains"/>
    <property type="match status" value="2"/>
</dbReference>
<feature type="region of interest" description="Disordered" evidence="14">
    <location>
        <begin position="314"/>
        <end position="339"/>
    </location>
</feature>
<evidence type="ECO:0000256" key="12">
    <source>
        <dbReference type="ARBA" id="ARBA00045140"/>
    </source>
</evidence>
<dbReference type="Proteomes" id="UP000195208">
    <property type="component" value="Unassembled WGS sequence"/>
</dbReference>